<gene>
    <name evidence="1" type="ORF">C8P69_105161</name>
</gene>
<protein>
    <submittedName>
        <fullName evidence="1">Uncharacterized protein</fullName>
    </submittedName>
</protein>
<dbReference type="EMBL" id="PZZL01000005">
    <property type="protein sequence ID" value="PTM55011.1"/>
    <property type="molecule type" value="Genomic_DNA"/>
</dbReference>
<evidence type="ECO:0000313" key="2">
    <source>
        <dbReference type="Proteomes" id="UP000241808"/>
    </source>
</evidence>
<evidence type="ECO:0000313" key="1">
    <source>
        <dbReference type="EMBL" id="PTM55011.1"/>
    </source>
</evidence>
<accession>A0A2T4Z2N4</accession>
<sequence>MILSPRPNDAPTDPVLEAEAALEAAFQDLVARAVAAGWKPMVVAQALVSLSIAQTAAAMAEVEADRHIGRTTDTEVN</sequence>
<proteinExistence type="predicted"/>
<dbReference type="Proteomes" id="UP000241808">
    <property type="component" value="Unassembled WGS sequence"/>
</dbReference>
<dbReference type="RefSeq" id="WP_108177833.1">
    <property type="nucleotide sequence ID" value="NZ_JAIESU010000032.1"/>
</dbReference>
<keyword evidence="2" id="KW-1185">Reference proteome</keyword>
<reference evidence="1 2" key="1">
    <citation type="submission" date="2018-04" db="EMBL/GenBank/DDBJ databases">
        <title>Genomic Encyclopedia of Archaeal and Bacterial Type Strains, Phase II (KMG-II): from individual species to whole genera.</title>
        <authorList>
            <person name="Goeker M."/>
        </authorList>
    </citation>
    <scope>NUCLEOTIDE SEQUENCE [LARGE SCALE GENOMIC DNA]</scope>
    <source>
        <strain evidence="1 2">DSM 25521</strain>
    </source>
</reference>
<name>A0A2T4Z2N4_9HYPH</name>
<organism evidence="1 2">
    <name type="scientific">Phreatobacter oligotrophus</name>
    <dbReference type="NCBI Taxonomy" id="1122261"/>
    <lineage>
        <taxon>Bacteria</taxon>
        <taxon>Pseudomonadati</taxon>
        <taxon>Pseudomonadota</taxon>
        <taxon>Alphaproteobacteria</taxon>
        <taxon>Hyphomicrobiales</taxon>
        <taxon>Phreatobacteraceae</taxon>
        <taxon>Phreatobacter</taxon>
    </lineage>
</organism>
<comment type="caution">
    <text evidence="1">The sequence shown here is derived from an EMBL/GenBank/DDBJ whole genome shotgun (WGS) entry which is preliminary data.</text>
</comment>
<dbReference type="AlphaFoldDB" id="A0A2T4Z2N4"/>